<dbReference type="InterPro" id="IPR000182">
    <property type="entry name" value="GNAT_dom"/>
</dbReference>
<dbReference type="PROSITE" id="PS51186">
    <property type="entry name" value="GNAT"/>
    <property type="match status" value="1"/>
</dbReference>
<dbReference type="Gene3D" id="3.40.630.30">
    <property type="match status" value="1"/>
</dbReference>
<feature type="domain" description="N-acetyltransferase" evidence="1">
    <location>
        <begin position="67"/>
        <end position="219"/>
    </location>
</feature>
<proteinExistence type="predicted"/>
<dbReference type="RefSeq" id="XP_062624519.1">
    <property type="nucleotide sequence ID" value="XM_062768535.1"/>
</dbReference>
<dbReference type="PANTHER" id="PTHR42791">
    <property type="entry name" value="GNAT FAMILY ACETYLTRANSFERASE"/>
    <property type="match status" value="1"/>
</dbReference>
<protein>
    <recommendedName>
        <fullName evidence="1">N-acetyltransferase domain-containing protein</fullName>
    </recommendedName>
</protein>
<dbReference type="EMBL" id="CP086715">
    <property type="protein sequence ID" value="WOO78487.1"/>
    <property type="molecule type" value="Genomic_DNA"/>
</dbReference>
<accession>A0AAF0Y1Z8</accession>
<gene>
    <name evidence="2" type="ORF">LOC62_02G002034</name>
</gene>
<evidence type="ECO:0000313" key="2">
    <source>
        <dbReference type="EMBL" id="WOO78487.1"/>
    </source>
</evidence>
<name>A0AAF0Y1Z8_9TREE</name>
<sequence length="229" mass="24445">MPVTVKTVTGATVTPEERTSAKRVLVESFLSNPEHMALWAHSSAANTALNERYIDYALDAGHELALAQVDDGAVAGVAIWVRPGEDFMPEGQRPIIFKDALDALPAGHKAFFLNDLWPVSGDMVESVLPNAEHEWWYLPMIGVSPSAQGKGVGKALLGAKVAQVAATTGGTPARGPRAIALYTESPGNIAFYNKLGFALRAHQKYDLPSGEVWENMFLSYPADAAVGAA</sequence>
<dbReference type="Pfam" id="PF13508">
    <property type="entry name" value="Acetyltransf_7"/>
    <property type="match status" value="1"/>
</dbReference>
<dbReference type="CDD" id="cd04301">
    <property type="entry name" value="NAT_SF"/>
    <property type="match status" value="1"/>
</dbReference>
<dbReference type="InterPro" id="IPR016181">
    <property type="entry name" value="Acyl_CoA_acyltransferase"/>
</dbReference>
<dbReference type="InterPro" id="IPR052523">
    <property type="entry name" value="Trichothecene_AcTrans"/>
</dbReference>
<dbReference type="Proteomes" id="UP000827549">
    <property type="component" value="Chromosome 2"/>
</dbReference>
<dbReference type="GeneID" id="87805285"/>
<dbReference type="SUPFAM" id="SSF55729">
    <property type="entry name" value="Acyl-CoA N-acyltransferases (Nat)"/>
    <property type="match status" value="1"/>
</dbReference>
<dbReference type="AlphaFoldDB" id="A0AAF0Y1Z8"/>
<dbReference type="GO" id="GO:0016747">
    <property type="term" value="F:acyltransferase activity, transferring groups other than amino-acyl groups"/>
    <property type="evidence" value="ECO:0007669"/>
    <property type="project" value="InterPro"/>
</dbReference>
<reference evidence="2" key="1">
    <citation type="submission" date="2023-10" db="EMBL/GenBank/DDBJ databases">
        <authorList>
            <person name="Noh H."/>
        </authorList>
    </citation>
    <scope>NUCLEOTIDE SEQUENCE</scope>
    <source>
        <strain evidence="2">DUCC4014</strain>
    </source>
</reference>
<dbReference type="PANTHER" id="PTHR42791:SF1">
    <property type="entry name" value="N-ACETYLTRANSFERASE DOMAIN-CONTAINING PROTEIN"/>
    <property type="match status" value="1"/>
</dbReference>
<keyword evidence="3" id="KW-1185">Reference proteome</keyword>
<evidence type="ECO:0000259" key="1">
    <source>
        <dbReference type="PROSITE" id="PS51186"/>
    </source>
</evidence>
<organism evidence="2 3">
    <name type="scientific">Vanrija pseudolonga</name>
    <dbReference type="NCBI Taxonomy" id="143232"/>
    <lineage>
        <taxon>Eukaryota</taxon>
        <taxon>Fungi</taxon>
        <taxon>Dikarya</taxon>
        <taxon>Basidiomycota</taxon>
        <taxon>Agaricomycotina</taxon>
        <taxon>Tremellomycetes</taxon>
        <taxon>Trichosporonales</taxon>
        <taxon>Trichosporonaceae</taxon>
        <taxon>Vanrija</taxon>
    </lineage>
</organism>
<evidence type="ECO:0000313" key="3">
    <source>
        <dbReference type="Proteomes" id="UP000827549"/>
    </source>
</evidence>